<dbReference type="Proteomes" id="UP001595765">
    <property type="component" value="Unassembled WGS sequence"/>
</dbReference>
<dbReference type="PANTHER" id="PTHR43827:SF3">
    <property type="entry name" value="NADP-DEPENDENT OXIDOREDUCTASE DOMAIN-CONTAINING PROTEIN"/>
    <property type="match status" value="1"/>
</dbReference>
<feature type="domain" description="NADP-dependent oxidoreductase" evidence="4">
    <location>
        <begin position="25"/>
        <end position="275"/>
    </location>
</feature>
<evidence type="ECO:0000256" key="3">
    <source>
        <dbReference type="ARBA" id="ARBA00023002"/>
    </source>
</evidence>
<dbReference type="InterPro" id="IPR036812">
    <property type="entry name" value="NAD(P)_OxRdtase_dom_sf"/>
</dbReference>
<evidence type="ECO:0000259" key="4">
    <source>
        <dbReference type="Pfam" id="PF00248"/>
    </source>
</evidence>
<comment type="similarity">
    <text evidence="1">Belongs to the aldo/keto reductase family.</text>
</comment>
<dbReference type="PIRSF" id="PIRSF000097">
    <property type="entry name" value="AKR"/>
    <property type="match status" value="1"/>
</dbReference>
<dbReference type="RefSeq" id="WP_386424891.1">
    <property type="nucleotide sequence ID" value="NZ_JBHSBB010000001.1"/>
</dbReference>
<keyword evidence="2" id="KW-0521">NADP</keyword>
<dbReference type="Pfam" id="PF00248">
    <property type="entry name" value="Aldo_ket_red"/>
    <property type="match status" value="1"/>
</dbReference>
<sequence>MTGKSPTITLNNGVRMPALGLGVYQSTPQDTAAAVATALRGGYRLIDTAAAYFNEKEVGEGIARSGVDRDEVFVTTKLWLTDYGYDSTLRAFDTSLANLGLDHLDLYLLHWPVPSSFDETAASYRAAEKLLADGRVRAIGVCNHKPEHLRRLIDRSGVIPAVNQVELHPYFTQRALREADAELGVVTQAWSPLGGVNLYWEDRRNAARNPLDHPTVTAIAARYGRTPAQVVLRWHLEHGLSAIPKSVRPQRIAENFDVFDFALTADEVAAVDAIDTGLRGGPDPDAVRLGDFG</sequence>
<organism evidence="5 6">
    <name type="scientific">Streptomyces polygonati</name>
    <dbReference type="NCBI Taxonomy" id="1617087"/>
    <lineage>
        <taxon>Bacteria</taxon>
        <taxon>Bacillati</taxon>
        <taxon>Actinomycetota</taxon>
        <taxon>Actinomycetes</taxon>
        <taxon>Kitasatosporales</taxon>
        <taxon>Streptomycetaceae</taxon>
        <taxon>Streptomyces</taxon>
    </lineage>
</organism>
<dbReference type="InterPro" id="IPR018170">
    <property type="entry name" value="Aldo/ket_reductase_CS"/>
</dbReference>
<dbReference type="EMBL" id="JBHSBB010000001">
    <property type="protein sequence ID" value="MFC4030049.1"/>
    <property type="molecule type" value="Genomic_DNA"/>
</dbReference>
<accession>A0ABV8HDA6</accession>
<evidence type="ECO:0000313" key="6">
    <source>
        <dbReference type="Proteomes" id="UP001595765"/>
    </source>
</evidence>
<keyword evidence="6" id="KW-1185">Reference proteome</keyword>
<dbReference type="PANTHER" id="PTHR43827">
    <property type="entry name" value="2,5-DIKETO-D-GLUCONIC ACID REDUCTASE"/>
    <property type="match status" value="1"/>
</dbReference>
<proteinExistence type="inferred from homology"/>
<evidence type="ECO:0000313" key="5">
    <source>
        <dbReference type="EMBL" id="MFC4030049.1"/>
    </source>
</evidence>
<evidence type="ECO:0000256" key="2">
    <source>
        <dbReference type="ARBA" id="ARBA00022857"/>
    </source>
</evidence>
<gene>
    <name evidence="5" type="ORF">ACFO3J_01030</name>
</gene>
<dbReference type="PRINTS" id="PR00069">
    <property type="entry name" value="ALDKETRDTASE"/>
</dbReference>
<evidence type="ECO:0000256" key="1">
    <source>
        <dbReference type="ARBA" id="ARBA00007905"/>
    </source>
</evidence>
<dbReference type="InterPro" id="IPR023210">
    <property type="entry name" value="NADP_OxRdtase_dom"/>
</dbReference>
<dbReference type="PROSITE" id="PS00798">
    <property type="entry name" value="ALDOKETO_REDUCTASE_1"/>
    <property type="match status" value="1"/>
</dbReference>
<protein>
    <submittedName>
        <fullName evidence="5">Aldo/keto reductase</fullName>
    </submittedName>
</protein>
<dbReference type="InterPro" id="IPR020471">
    <property type="entry name" value="AKR"/>
</dbReference>
<comment type="caution">
    <text evidence="5">The sequence shown here is derived from an EMBL/GenBank/DDBJ whole genome shotgun (WGS) entry which is preliminary data.</text>
</comment>
<keyword evidence="3" id="KW-0560">Oxidoreductase</keyword>
<dbReference type="SUPFAM" id="SSF51430">
    <property type="entry name" value="NAD(P)-linked oxidoreductase"/>
    <property type="match status" value="1"/>
</dbReference>
<dbReference type="Gene3D" id="3.20.20.100">
    <property type="entry name" value="NADP-dependent oxidoreductase domain"/>
    <property type="match status" value="1"/>
</dbReference>
<name>A0ABV8HDA6_9ACTN</name>
<reference evidence="6" key="1">
    <citation type="journal article" date="2019" name="Int. J. Syst. Evol. Microbiol.">
        <title>The Global Catalogue of Microorganisms (GCM) 10K type strain sequencing project: providing services to taxonomists for standard genome sequencing and annotation.</title>
        <authorList>
            <consortium name="The Broad Institute Genomics Platform"/>
            <consortium name="The Broad Institute Genome Sequencing Center for Infectious Disease"/>
            <person name="Wu L."/>
            <person name="Ma J."/>
        </authorList>
    </citation>
    <scope>NUCLEOTIDE SEQUENCE [LARGE SCALE GENOMIC DNA]</scope>
    <source>
        <strain evidence="6">CGMCC 4.7237</strain>
    </source>
</reference>